<accession>A0A2X1XP88</accession>
<keyword evidence="2" id="KW-0808">Transferase</keyword>
<dbReference type="PANTHER" id="PTHR21248:SF12">
    <property type="entry name" value="CARDIOLIPIN SYNTHASE C"/>
    <property type="match status" value="1"/>
</dbReference>
<proteinExistence type="predicted"/>
<evidence type="ECO:0000259" key="1">
    <source>
        <dbReference type="PROSITE" id="PS50035"/>
    </source>
</evidence>
<dbReference type="Gene3D" id="3.30.870.10">
    <property type="entry name" value="Endonuclease Chain A"/>
    <property type="match status" value="2"/>
</dbReference>
<dbReference type="GO" id="GO:0030572">
    <property type="term" value="F:phosphatidyltransferase activity"/>
    <property type="evidence" value="ECO:0007669"/>
    <property type="project" value="UniProtKB-ARBA"/>
</dbReference>
<organism evidence="2 3">
    <name type="scientific">Photobacterium damselae</name>
    <dbReference type="NCBI Taxonomy" id="38293"/>
    <lineage>
        <taxon>Bacteria</taxon>
        <taxon>Pseudomonadati</taxon>
        <taxon>Pseudomonadota</taxon>
        <taxon>Gammaproteobacteria</taxon>
        <taxon>Vibrionales</taxon>
        <taxon>Vibrionaceae</taxon>
        <taxon>Photobacterium</taxon>
    </lineage>
</organism>
<dbReference type="EC" id="2.7.8.-" evidence="2"/>
<dbReference type="SMART" id="SM00155">
    <property type="entry name" value="PLDc"/>
    <property type="match status" value="2"/>
</dbReference>
<dbReference type="CDD" id="cd09113">
    <property type="entry name" value="PLDc_ymdC_like_2"/>
    <property type="match status" value="1"/>
</dbReference>
<dbReference type="AlphaFoldDB" id="A0A2X1XP88"/>
<dbReference type="InterPro" id="IPR025202">
    <property type="entry name" value="PLD-like_dom"/>
</dbReference>
<dbReference type="Proteomes" id="UP000251647">
    <property type="component" value="Unassembled WGS sequence"/>
</dbReference>
<dbReference type="Pfam" id="PF13091">
    <property type="entry name" value="PLDc_2"/>
    <property type="match status" value="2"/>
</dbReference>
<feature type="domain" description="PLD phosphodiesterase" evidence="1">
    <location>
        <begin position="425"/>
        <end position="452"/>
    </location>
</feature>
<dbReference type="PROSITE" id="PS50035">
    <property type="entry name" value="PLD"/>
    <property type="match status" value="2"/>
</dbReference>
<gene>
    <name evidence="2" type="primary">cls_2</name>
    <name evidence="2" type="ORF">NCTC11647_03505</name>
</gene>
<dbReference type="SUPFAM" id="SSF56024">
    <property type="entry name" value="Phospholipase D/nuclease"/>
    <property type="match status" value="2"/>
</dbReference>
<dbReference type="CDD" id="cd09111">
    <property type="entry name" value="PLDc_ymdC_like_1"/>
    <property type="match status" value="1"/>
</dbReference>
<name>A0A2X1XP88_PHODM</name>
<reference evidence="2 3" key="1">
    <citation type="submission" date="2018-06" db="EMBL/GenBank/DDBJ databases">
        <authorList>
            <consortium name="Pathogen Informatics"/>
            <person name="Doyle S."/>
        </authorList>
    </citation>
    <scope>NUCLEOTIDE SEQUENCE [LARGE SCALE GENOMIC DNA]</scope>
    <source>
        <strain evidence="2 3">NCTC11647</strain>
    </source>
</reference>
<sequence length="534" mass="60106">MSNSLQCRHLFDCFCYPMTLISFFKRHGLVRASQMLAAGVVATLTGCAQTLPQNDKATSYSYVDNHDTALYQYAKPYTQAHPGKTGFYPLADGRSAFLARLATIEGAQKSLDVQYYIYRDDETSKLMTWYLHQAAERGVRVRLLLDDMQSRDDDALASLSAHPNVEVRLFNPFANRSIKQVGFLHDFGRLNRRMHNKAIIADGTFAITGGRNIGDEYFSANNSVEFGDFDLLLVGKVVPEVAKQFDTYWNSTPAIPIESLVDDIHLPTQDQINQWRTAQMKYLQESEYAQSLKSHPMVQKLMANSLPFYWADATLNYDSPYKVLDKTNDLLMHDLALAIKEAKTDFVLVSPYFVPTKQGAELLANSAKKGLNVTVVTNSLASNDVFAVHGWYAKYRDIMLKGGVKLYETKVDPKHKAKRSLVGSSRTSLHAKSFVIDNRKVFVGSFNFDPRSAYLNTEMGIFVDSPEFAEVVNKDLNKLLTKTAYRLTLDDDDDGDIVWHDDETGETFTSEPDSSVWLKMGAWFAGALPIESQL</sequence>
<dbReference type="PANTHER" id="PTHR21248">
    <property type="entry name" value="CARDIOLIPIN SYNTHASE"/>
    <property type="match status" value="1"/>
</dbReference>
<dbReference type="InterPro" id="IPR001736">
    <property type="entry name" value="PLipase_D/transphosphatidylase"/>
</dbReference>
<feature type="domain" description="PLD phosphodiesterase" evidence="1">
    <location>
        <begin position="190"/>
        <end position="217"/>
    </location>
</feature>
<evidence type="ECO:0000313" key="3">
    <source>
        <dbReference type="Proteomes" id="UP000251647"/>
    </source>
</evidence>
<protein>
    <submittedName>
        <fullName evidence="2">Cardiolipin synthase</fullName>
        <ecNumber evidence="2">2.7.8.-</ecNumber>
    </submittedName>
</protein>
<evidence type="ECO:0000313" key="2">
    <source>
        <dbReference type="EMBL" id="SPY44557.1"/>
    </source>
</evidence>
<dbReference type="GO" id="GO:0032049">
    <property type="term" value="P:cardiolipin biosynthetic process"/>
    <property type="evidence" value="ECO:0007669"/>
    <property type="project" value="UniProtKB-ARBA"/>
</dbReference>
<dbReference type="EMBL" id="UATL01000005">
    <property type="protein sequence ID" value="SPY44557.1"/>
    <property type="molecule type" value="Genomic_DNA"/>
</dbReference>